<keyword evidence="2" id="KW-1185">Reference proteome</keyword>
<accession>A0ABR5F9Z2</accession>
<evidence type="ECO:0000313" key="1">
    <source>
        <dbReference type="EMBL" id="KLO25877.1"/>
    </source>
</evidence>
<dbReference type="EMBL" id="LDPO01000027">
    <property type="protein sequence ID" value="KLO25877.1"/>
    <property type="molecule type" value="Genomic_DNA"/>
</dbReference>
<dbReference type="Gene3D" id="1.10.30.50">
    <property type="match status" value="1"/>
</dbReference>
<organism evidence="1 2">
    <name type="scientific">Mycolicibacter heraklionensis</name>
    <dbReference type="NCBI Taxonomy" id="512402"/>
    <lineage>
        <taxon>Bacteria</taxon>
        <taxon>Bacillati</taxon>
        <taxon>Actinomycetota</taxon>
        <taxon>Actinomycetes</taxon>
        <taxon>Mycobacteriales</taxon>
        <taxon>Mycobacteriaceae</taxon>
        <taxon>Mycolicibacter</taxon>
    </lineage>
</organism>
<evidence type="ECO:0000313" key="2">
    <source>
        <dbReference type="Proteomes" id="UP000036464"/>
    </source>
</evidence>
<protein>
    <recommendedName>
        <fullName evidence="3">HNH endonuclease</fullName>
    </recommendedName>
</protein>
<comment type="caution">
    <text evidence="1">The sequence shown here is derived from an EMBL/GenBank/DDBJ whole genome shotgun (WGS) entry which is preliminary data.</text>
</comment>
<gene>
    <name evidence="1" type="ORF">ABW16_21420</name>
</gene>
<reference evidence="1 2" key="1">
    <citation type="submission" date="2015-05" db="EMBL/GenBank/DDBJ databases">
        <title>Genome sequence of Mycobacterium heraklionense Davo strain.</title>
        <authorList>
            <person name="Greninger A.L."/>
            <person name="Cunningham G."/>
            <person name="Miller S."/>
        </authorList>
    </citation>
    <scope>NUCLEOTIDE SEQUENCE [LARGE SCALE GENOMIC DNA]</scope>
    <source>
        <strain evidence="1 2">Davo</strain>
    </source>
</reference>
<proteinExistence type="predicted"/>
<dbReference type="Proteomes" id="UP000036464">
    <property type="component" value="Unassembled WGS sequence"/>
</dbReference>
<name>A0ABR5F9Z2_9MYCO</name>
<sequence length="135" mass="15071">MTGFSKRVREIITERAGGSCERCGRRTWDMQIHHRRPRGAGGSRRPETNQAANGVLLDGDCHRWIESNRTAALSDGWLVAQCDTPATVPVFRRGVYVWLNDDGSITHVRPDEPLDITEKLTILRAYTDAGRPADG</sequence>
<evidence type="ECO:0008006" key="3">
    <source>
        <dbReference type="Google" id="ProtNLM"/>
    </source>
</evidence>